<reference evidence="2" key="2">
    <citation type="journal article" date="2017" name="Nat. Plants">
        <title>The Aegilops tauschii genome reveals multiple impacts of transposons.</title>
        <authorList>
            <person name="Zhao G."/>
            <person name="Zou C."/>
            <person name="Li K."/>
            <person name="Wang K."/>
            <person name="Li T."/>
            <person name="Gao L."/>
            <person name="Zhang X."/>
            <person name="Wang H."/>
            <person name="Yang Z."/>
            <person name="Liu X."/>
            <person name="Jiang W."/>
            <person name="Mao L."/>
            <person name="Kong X."/>
            <person name="Jiao Y."/>
            <person name="Jia J."/>
        </authorList>
    </citation>
    <scope>NUCLEOTIDE SEQUENCE [LARGE SCALE GENOMIC DNA]</scope>
    <source>
        <strain evidence="2">cv. AL8/78</strain>
    </source>
</reference>
<protein>
    <submittedName>
        <fullName evidence="1">Uncharacterized protein</fullName>
    </submittedName>
</protein>
<dbReference type="Proteomes" id="UP000015105">
    <property type="component" value="Chromosome 2D"/>
</dbReference>
<dbReference type="AlphaFoldDB" id="A0A453B4Q5"/>
<name>A0A453B4Q5_AEGTS</name>
<reference evidence="2" key="1">
    <citation type="journal article" date="2014" name="Science">
        <title>Ancient hybridizations among the ancestral genomes of bread wheat.</title>
        <authorList>
            <consortium name="International Wheat Genome Sequencing Consortium,"/>
            <person name="Marcussen T."/>
            <person name="Sandve S.R."/>
            <person name="Heier L."/>
            <person name="Spannagl M."/>
            <person name="Pfeifer M."/>
            <person name="Jakobsen K.S."/>
            <person name="Wulff B.B."/>
            <person name="Steuernagel B."/>
            <person name="Mayer K.F."/>
            <person name="Olsen O.A."/>
        </authorList>
    </citation>
    <scope>NUCLEOTIDE SEQUENCE [LARGE SCALE GENOMIC DNA]</scope>
    <source>
        <strain evidence="2">cv. AL8/78</strain>
    </source>
</reference>
<dbReference type="Gramene" id="AET2Gv20359900.2">
    <property type="protein sequence ID" value="AET2Gv20359900.2"/>
    <property type="gene ID" value="AET2Gv20359900"/>
</dbReference>
<evidence type="ECO:0000313" key="2">
    <source>
        <dbReference type="Proteomes" id="UP000015105"/>
    </source>
</evidence>
<organism evidence="1 2">
    <name type="scientific">Aegilops tauschii subsp. strangulata</name>
    <name type="common">Goatgrass</name>
    <dbReference type="NCBI Taxonomy" id="200361"/>
    <lineage>
        <taxon>Eukaryota</taxon>
        <taxon>Viridiplantae</taxon>
        <taxon>Streptophyta</taxon>
        <taxon>Embryophyta</taxon>
        <taxon>Tracheophyta</taxon>
        <taxon>Spermatophyta</taxon>
        <taxon>Magnoliopsida</taxon>
        <taxon>Liliopsida</taxon>
        <taxon>Poales</taxon>
        <taxon>Poaceae</taxon>
        <taxon>BOP clade</taxon>
        <taxon>Pooideae</taxon>
        <taxon>Triticodae</taxon>
        <taxon>Triticeae</taxon>
        <taxon>Triticinae</taxon>
        <taxon>Aegilops</taxon>
    </lineage>
</organism>
<accession>A0A453B4Q5</accession>
<proteinExistence type="predicted"/>
<sequence>MLPPPSAAAAAIRRCSRHCRHPPPPPPSAAAAAAICRCRRRHPLLPPSVACSRRPCRPSSCCGACTGRAPYAGGHVREAPSVPHAIVALKKGPHNPIACC</sequence>
<evidence type="ECO:0000313" key="1">
    <source>
        <dbReference type="EnsemblPlants" id="AET2Gv20359900.2"/>
    </source>
</evidence>
<reference evidence="1" key="4">
    <citation type="submission" date="2019-03" db="UniProtKB">
        <authorList>
            <consortium name="EnsemblPlants"/>
        </authorList>
    </citation>
    <scope>IDENTIFICATION</scope>
</reference>
<keyword evidence="2" id="KW-1185">Reference proteome</keyword>
<reference evidence="1" key="5">
    <citation type="journal article" date="2021" name="G3 (Bethesda)">
        <title>Aegilops tauschii genome assembly Aet v5.0 features greater sequence contiguity and improved annotation.</title>
        <authorList>
            <person name="Wang L."/>
            <person name="Zhu T."/>
            <person name="Rodriguez J.C."/>
            <person name="Deal K.R."/>
            <person name="Dubcovsky J."/>
            <person name="McGuire P.E."/>
            <person name="Lux T."/>
            <person name="Spannagl M."/>
            <person name="Mayer K.F.X."/>
            <person name="Baldrich P."/>
            <person name="Meyers B.C."/>
            <person name="Huo N."/>
            <person name="Gu Y.Q."/>
            <person name="Zhou H."/>
            <person name="Devos K.M."/>
            <person name="Bennetzen J.L."/>
            <person name="Unver T."/>
            <person name="Budak H."/>
            <person name="Gulick P.J."/>
            <person name="Galiba G."/>
            <person name="Kalapos B."/>
            <person name="Nelson D.R."/>
            <person name="Li P."/>
            <person name="You F.M."/>
            <person name="Luo M.C."/>
            <person name="Dvorak J."/>
        </authorList>
    </citation>
    <scope>NUCLEOTIDE SEQUENCE [LARGE SCALE GENOMIC DNA]</scope>
    <source>
        <strain evidence="1">cv. AL8/78</strain>
    </source>
</reference>
<reference evidence="1" key="3">
    <citation type="journal article" date="2017" name="Nature">
        <title>Genome sequence of the progenitor of the wheat D genome Aegilops tauschii.</title>
        <authorList>
            <person name="Luo M.C."/>
            <person name="Gu Y.Q."/>
            <person name="Puiu D."/>
            <person name="Wang H."/>
            <person name="Twardziok S.O."/>
            <person name="Deal K.R."/>
            <person name="Huo N."/>
            <person name="Zhu T."/>
            <person name="Wang L."/>
            <person name="Wang Y."/>
            <person name="McGuire P.E."/>
            <person name="Liu S."/>
            <person name="Long H."/>
            <person name="Ramasamy R.K."/>
            <person name="Rodriguez J.C."/>
            <person name="Van S.L."/>
            <person name="Yuan L."/>
            <person name="Wang Z."/>
            <person name="Xia Z."/>
            <person name="Xiao L."/>
            <person name="Anderson O.D."/>
            <person name="Ouyang S."/>
            <person name="Liang Y."/>
            <person name="Zimin A.V."/>
            <person name="Pertea G."/>
            <person name="Qi P."/>
            <person name="Bennetzen J.L."/>
            <person name="Dai X."/>
            <person name="Dawson M.W."/>
            <person name="Muller H.G."/>
            <person name="Kugler K."/>
            <person name="Rivarola-Duarte L."/>
            <person name="Spannagl M."/>
            <person name="Mayer K.F.X."/>
            <person name="Lu F.H."/>
            <person name="Bevan M.W."/>
            <person name="Leroy P."/>
            <person name="Li P."/>
            <person name="You F.M."/>
            <person name="Sun Q."/>
            <person name="Liu Z."/>
            <person name="Lyons E."/>
            <person name="Wicker T."/>
            <person name="Salzberg S.L."/>
            <person name="Devos K.M."/>
            <person name="Dvorak J."/>
        </authorList>
    </citation>
    <scope>NUCLEOTIDE SEQUENCE [LARGE SCALE GENOMIC DNA]</scope>
    <source>
        <strain evidence="1">cv. AL8/78</strain>
    </source>
</reference>
<dbReference type="EnsemblPlants" id="AET2Gv20359900.2">
    <property type="protein sequence ID" value="AET2Gv20359900.2"/>
    <property type="gene ID" value="AET2Gv20359900"/>
</dbReference>